<keyword evidence="14" id="KW-0539">Nucleus</keyword>
<dbReference type="NCBIfam" id="TIGR00622">
    <property type="entry name" value="ssl1"/>
    <property type="match status" value="1"/>
</dbReference>
<proteinExistence type="inferred from homology"/>
<evidence type="ECO:0000313" key="19">
    <source>
        <dbReference type="Proteomes" id="UP000274504"/>
    </source>
</evidence>
<feature type="region of interest" description="Disordered" evidence="15">
    <location>
        <begin position="25"/>
        <end position="52"/>
    </location>
</feature>
<evidence type="ECO:0000256" key="13">
    <source>
        <dbReference type="ARBA" id="ARBA00023204"/>
    </source>
</evidence>
<dbReference type="WBParaSite" id="HDID_0000379301-mRNA-1">
    <property type="protein sequence ID" value="HDID_0000379301-mRNA-1"/>
    <property type="gene ID" value="HDID_0000379301"/>
</dbReference>
<evidence type="ECO:0000256" key="2">
    <source>
        <dbReference type="ARBA" id="ARBA00004141"/>
    </source>
</evidence>
<keyword evidence="11 16" id="KW-0472">Membrane</keyword>
<dbReference type="GO" id="GO:0016020">
    <property type="term" value="C:membrane"/>
    <property type="evidence" value="ECO:0007669"/>
    <property type="project" value="UniProtKB-SubCell"/>
</dbReference>
<dbReference type="GO" id="GO:0005675">
    <property type="term" value="C:transcription factor TFIIH holo complex"/>
    <property type="evidence" value="ECO:0007669"/>
    <property type="project" value="TreeGrafter"/>
</dbReference>
<feature type="domain" description="C2H2-type" evidence="17">
    <location>
        <begin position="880"/>
        <end position="900"/>
    </location>
</feature>
<dbReference type="FunFam" id="3.40.50.410:FF:000015">
    <property type="entry name" value="General transcription factor IIH subunit 2"/>
    <property type="match status" value="1"/>
</dbReference>
<feature type="compositionally biased region" description="Basic and acidic residues" evidence="15">
    <location>
        <begin position="37"/>
        <end position="46"/>
    </location>
</feature>
<dbReference type="InterPro" id="IPR046349">
    <property type="entry name" value="C1-like_sf"/>
</dbReference>
<evidence type="ECO:0000256" key="6">
    <source>
        <dbReference type="ARBA" id="ARBA00022763"/>
    </source>
</evidence>
<evidence type="ECO:0000313" key="20">
    <source>
        <dbReference type="WBParaSite" id="HDID_0000379301-mRNA-1"/>
    </source>
</evidence>
<evidence type="ECO:0000256" key="12">
    <source>
        <dbReference type="ARBA" id="ARBA00023163"/>
    </source>
</evidence>
<dbReference type="Pfam" id="PF07975">
    <property type="entry name" value="C1_4"/>
    <property type="match status" value="1"/>
</dbReference>
<evidence type="ECO:0000256" key="15">
    <source>
        <dbReference type="SAM" id="MobiDB-lite"/>
    </source>
</evidence>
<dbReference type="PROSITE" id="PS00028">
    <property type="entry name" value="ZINC_FINGER_C2H2_1"/>
    <property type="match status" value="1"/>
</dbReference>
<protein>
    <submittedName>
        <fullName evidence="20">C2H2-type domain-containing protein</fullName>
    </submittedName>
</protein>
<evidence type="ECO:0000256" key="4">
    <source>
        <dbReference type="ARBA" id="ARBA00022692"/>
    </source>
</evidence>
<keyword evidence="6" id="KW-0227">DNA damage</keyword>
<dbReference type="GO" id="GO:0006357">
    <property type="term" value="P:regulation of transcription by RNA polymerase II"/>
    <property type="evidence" value="ECO:0007669"/>
    <property type="project" value="TreeGrafter"/>
</dbReference>
<comment type="subcellular location">
    <subcellularLocation>
        <location evidence="2">Membrane</location>
        <topology evidence="2">Multi-pass membrane protein</topology>
    </subcellularLocation>
    <subcellularLocation>
        <location evidence="1">Nucleus</location>
    </subcellularLocation>
</comment>
<dbReference type="PROSITE" id="PS50216">
    <property type="entry name" value="DHHC"/>
    <property type="match status" value="1"/>
</dbReference>
<evidence type="ECO:0000256" key="8">
    <source>
        <dbReference type="ARBA" id="ARBA00022833"/>
    </source>
</evidence>
<reference evidence="18 19" key="2">
    <citation type="submission" date="2018-11" db="EMBL/GenBank/DDBJ databases">
        <authorList>
            <consortium name="Pathogen Informatics"/>
        </authorList>
    </citation>
    <scope>NUCLEOTIDE SEQUENCE [LARGE SCALE GENOMIC DNA]</scope>
</reference>
<keyword evidence="9 16" id="KW-1133">Transmembrane helix</keyword>
<dbReference type="InterPro" id="IPR013087">
    <property type="entry name" value="Znf_C2H2_type"/>
</dbReference>
<reference evidence="20" key="1">
    <citation type="submission" date="2017-02" db="UniProtKB">
        <authorList>
            <consortium name="WormBaseParasite"/>
        </authorList>
    </citation>
    <scope>IDENTIFICATION</scope>
</reference>
<sequence length="908" mass="100873">MSQYPWMNHRVKEMAIARGLIPPSEISDSDSECNVTRNEKSEDGEIRASPVSSHRHRRKISVKLCFRACWPAACYTKRGLTWTAFALPAIAFLLIGALLQLDFSTLMAPLLSIFPWWTAYVVKVLAILFVFYQFRSNIIKLQTNEYAFLMVFSLGLVTTASLTLSGFFLLIPAVGTPHTLVHFSFFSVTSCLWFSLYRTATIDPGFIDSSSATVAPASNSSVSEAAVASTVVDVVDAEVRQILLHSDTTLNGPSSRNSALLKRFCTTCLVRKPLRSKHCRSCNRCVSRFDHHCPWVGNCVGQNNHHWFLAYLLSTSIALILFMAEAVLYWSSTPLCYTLPSVSKWHWKTALAIAWCDPWLVYCFANAAFYAIWTTLLFGAHFHQMVWGGVTTNERINVDRYAEFSGGLVWAKDGYTRGLCCGPSGCLCGLPQCPYNRGVIGNLSDLCRIRLGAHKPVEWRHLLPIVFRQLFELTFLPIFDADLMSNRPEKRDYSWISGYEKTWASIKEDSSGSLVSSMNKLARDAHADLRARRQRVLDLAANNASGTPRLGMVRHLYLVIDLSSAMLERDLHPTRIICTIKCLRKFVENFFDQNPLSQLGLITTSGSKAKVVSALSGGLVRHMKALSELEKNPQCDGEPSIQNALLIAESRLKHMPSYSSREILLVMGSMTTCDPGDIHQTIQSLITNKIRCSLISLAVEVFVHKALTTATGGTLNVIMDVHHLKTLLQGFVLPPSVSADSNAALLRIGFPHSTAADFENFPVRVCMCHLPNVELNGVSLDKENGENDKPTTTSTNRPQGNYLCPRCRAAYCELPTECIVCGITLMSAPHLARAYHHLFPLPQFIEIPRPEVPANGPSGELLACGGCNVSLQAKTVVYKCPKCEHIFCADCDTFLHDFVHSCPRCALP</sequence>
<dbReference type="InterPro" id="IPR001594">
    <property type="entry name" value="Palmitoyltrfase_DHHC"/>
</dbReference>
<keyword evidence="7" id="KW-0863">Zinc-finger</keyword>
<dbReference type="SMART" id="SM01047">
    <property type="entry name" value="C1_4"/>
    <property type="match status" value="1"/>
</dbReference>
<keyword evidence="8" id="KW-0862">Zinc</keyword>
<keyword evidence="4 16" id="KW-0812">Transmembrane</keyword>
<dbReference type="InterPro" id="IPR004595">
    <property type="entry name" value="TFIIH_C1-like_dom"/>
</dbReference>
<evidence type="ECO:0000256" key="3">
    <source>
        <dbReference type="ARBA" id="ARBA00006092"/>
    </source>
</evidence>
<feature type="transmembrane region" description="Helical" evidence="16">
    <location>
        <begin position="308"/>
        <end position="330"/>
    </location>
</feature>
<dbReference type="Pfam" id="PF01529">
    <property type="entry name" value="DHHC"/>
    <property type="match status" value="1"/>
</dbReference>
<evidence type="ECO:0000256" key="9">
    <source>
        <dbReference type="ARBA" id="ARBA00022989"/>
    </source>
</evidence>
<dbReference type="Gene3D" id="3.40.50.410">
    <property type="entry name" value="von Willebrand factor, type A domain"/>
    <property type="match status" value="1"/>
</dbReference>
<dbReference type="GO" id="GO:0008270">
    <property type="term" value="F:zinc ion binding"/>
    <property type="evidence" value="ECO:0007669"/>
    <property type="project" value="UniProtKB-KW"/>
</dbReference>
<dbReference type="EMBL" id="UYSG01001243">
    <property type="protein sequence ID" value="VDL39097.1"/>
    <property type="molecule type" value="Genomic_DNA"/>
</dbReference>
<dbReference type="Proteomes" id="UP000274504">
    <property type="component" value="Unassembled WGS sequence"/>
</dbReference>
<keyword evidence="10" id="KW-0805">Transcription regulation</keyword>
<dbReference type="SMART" id="SM00327">
    <property type="entry name" value="VWA"/>
    <property type="match status" value="1"/>
</dbReference>
<evidence type="ECO:0000259" key="17">
    <source>
        <dbReference type="PROSITE" id="PS00028"/>
    </source>
</evidence>
<keyword evidence="12" id="KW-0804">Transcription</keyword>
<comment type="similarity">
    <text evidence="3">Belongs to the GTF2H2 family.</text>
</comment>
<dbReference type="OrthoDB" id="284275at2759"/>
<keyword evidence="13" id="KW-0234">DNA repair</keyword>
<evidence type="ECO:0000256" key="11">
    <source>
        <dbReference type="ARBA" id="ARBA00023136"/>
    </source>
</evidence>
<evidence type="ECO:0000256" key="5">
    <source>
        <dbReference type="ARBA" id="ARBA00022723"/>
    </source>
</evidence>
<feature type="transmembrane region" description="Helical" evidence="16">
    <location>
        <begin position="146"/>
        <end position="174"/>
    </location>
</feature>
<dbReference type="Gene3D" id="3.30.40.10">
    <property type="entry name" value="Zinc/RING finger domain, C3HC4 (zinc finger)"/>
    <property type="match status" value="1"/>
</dbReference>
<evidence type="ECO:0000256" key="10">
    <source>
        <dbReference type="ARBA" id="ARBA00023015"/>
    </source>
</evidence>
<dbReference type="PANTHER" id="PTHR12695">
    <property type="entry name" value="GENERAL TRANSCRIPTION FACTOR IIH SUBUNIT 2"/>
    <property type="match status" value="1"/>
</dbReference>
<dbReference type="GO" id="GO:0016409">
    <property type="term" value="F:palmitoyltransferase activity"/>
    <property type="evidence" value="ECO:0007669"/>
    <property type="project" value="InterPro"/>
</dbReference>
<feature type="transmembrane region" description="Helical" evidence="16">
    <location>
        <begin position="80"/>
        <end position="101"/>
    </location>
</feature>
<dbReference type="InterPro" id="IPR012170">
    <property type="entry name" value="TFIIH_SSL1/p44"/>
</dbReference>
<dbReference type="Pfam" id="PF04056">
    <property type="entry name" value="Ssl1"/>
    <property type="match status" value="1"/>
</dbReference>
<name>A0A0R3SFZ6_HYMDI</name>
<evidence type="ECO:0000256" key="14">
    <source>
        <dbReference type="ARBA" id="ARBA00023242"/>
    </source>
</evidence>
<dbReference type="GO" id="GO:0006289">
    <property type="term" value="P:nucleotide-excision repair"/>
    <property type="evidence" value="ECO:0007669"/>
    <property type="project" value="InterPro"/>
</dbReference>
<dbReference type="AlphaFoldDB" id="A0A0R3SFZ6"/>
<organism evidence="20">
    <name type="scientific">Hymenolepis diminuta</name>
    <name type="common">Rat tapeworm</name>
    <dbReference type="NCBI Taxonomy" id="6216"/>
    <lineage>
        <taxon>Eukaryota</taxon>
        <taxon>Metazoa</taxon>
        <taxon>Spiralia</taxon>
        <taxon>Lophotrochozoa</taxon>
        <taxon>Platyhelminthes</taxon>
        <taxon>Cestoda</taxon>
        <taxon>Eucestoda</taxon>
        <taxon>Cyclophyllidea</taxon>
        <taxon>Hymenolepididae</taxon>
        <taxon>Hymenolepis</taxon>
    </lineage>
</organism>
<feature type="transmembrane region" description="Helical" evidence="16">
    <location>
        <begin position="180"/>
        <end position="197"/>
    </location>
</feature>
<dbReference type="PANTHER" id="PTHR12695:SF2">
    <property type="entry name" value="GENERAL TRANSCRIPTION FACTOR IIH SUBUNIT 2-RELATED"/>
    <property type="match status" value="1"/>
</dbReference>
<gene>
    <name evidence="18" type="ORF">HDID_LOCUS3791</name>
</gene>
<dbReference type="SUPFAM" id="SSF53300">
    <property type="entry name" value="vWA-like"/>
    <property type="match status" value="1"/>
</dbReference>
<dbReference type="InterPro" id="IPR036465">
    <property type="entry name" value="vWFA_dom_sf"/>
</dbReference>
<dbReference type="GO" id="GO:0000439">
    <property type="term" value="C:transcription factor TFIIH core complex"/>
    <property type="evidence" value="ECO:0007669"/>
    <property type="project" value="InterPro"/>
</dbReference>
<dbReference type="InterPro" id="IPR007198">
    <property type="entry name" value="Ssl1-like"/>
</dbReference>
<feature type="transmembrane region" description="Helical" evidence="16">
    <location>
        <begin position="113"/>
        <end position="134"/>
    </location>
</feature>
<evidence type="ECO:0000313" key="18">
    <source>
        <dbReference type="EMBL" id="VDL39097.1"/>
    </source>
</evidence>
<evidence type="ECO:0000256" key="1">
    <source>
        <dbReference type="ARBA" id="ARBA00004123"/>
    </source>
</evidence>
<dbReference type="InterPro" id="IPR002035">
    <property type="entry name" value="VWF_A"/>
</dbReference>
<evidence type="ECO:0000256" key="7">
    <source>
        <dbReference type="ARBA" id="ARBA00022771"/>
    </source>
</evidence>
<dbReference type="InterPro" id="IPR013083">
    <property type="entry name" value="Znf_RING/FYVE/PHD"/>
</dbReference>
<dbReference type="GO" id="GO:0006351">
    <property type="term" value="P:DNA-templated transcription"/>
    <property type="evidence" value="ECO:0007669"/>
    <property type="project" value="InterPro"/>
</dbReference>
<dbReference type="SUPFAM" id="SSF57889">
    <property type="entry name" value="Cysteine-rich domain"/>
    <property type="match status" value="1"/>
</dbReference>
<evidence type="ECO:0000256" key="16">
    <source>
        <dbReference type="SAM" id="Phobius"/>
    </source>
</evidence>
<accession>A0A0R3SFZ6</accession>
<keyword evidence="5" id="KW-0479">Metal-binding</keyword>
<dbReference type="STRING" id="6216.A0A0R3SFZ6"/>